<proteinExistence type="predicted"/>
<dbReference type="AlphaFoldDB" id="A0A6J8BM98"/>
<accession>A0A6J8BM98</accession>
<keyword evidence="2" id="KW-1185">Reference proteome</keyword>
<organism evidence="1 2">
    <name type="scientific">Mytilus coruscus</name>
    <name type="common">Sea mussel</name>
    <dbReference type="NCBI Taxonomy" id="42192"/>
    <lineage>
        <taxon>Eukaryota</taxon>
        <taxon>Metazoa</taxon>
        <taxon>Spiralia</taxon>
        <taxon>Lophotrochozoa</taxon>
        <taxon>Mollusca</taxon>
        <taxon>Bivalvia</taxon>
        <taxon>Autobranchia</taxon>
        <taxon>Pteriomorphia</taxon>
        <taxon>Mytilida</taxon>
        <taxon>Mytiloidea</taxon>
        <taxon>Mytilidae</taxon>
        <taxon>Mytilinae</taxon>
        <taxon>Mytilus</taxon>
    </lineage>
</organism>
<reference evidence="1 2" key="1">
    <citation type="submission" date="2020-06" db="EMBL/GenBank/DDBJ databases">
        <authorList>
            <person name="Li R."/>
            <person name="Bekaert M."/>
        </authorList>
    </citation>
    <scope>NUCLEOTIDE SEQUENCE [LARGE SCALE GENOMIC DNA]</scope>
    <source>
        <strain evidence="2">wild</strain>
    </source>
</reference>
<name>A0A6J8BM98_MYTCO</name>
<evidence type="ECO:0000313" key="1">
    <source>
        <dbReference type="EMBL" id="CAC5385075.1"/>
    </source>
</evidence>
<evidence type="ECO:0000313" key="2">
    <source>
        <dbReference type="Proteomes" id="UP000507470"/>
    </source>
</evidence>
<dbReference type="OrthoDB" id="6173521at2759"/>
<protein>
    <submittedName>
        <fullName evidence="1">Uncharacterized protein</fullName>
    </submittedName>
</protein>
<sequence length="159" mass="18937">MLRHIRKKHSTTYEYWICPEARCSTKLIRRAYMFRHLINTHKIDECTARMKAINSIRGDQYQEDSYYSEENYSKEDNCNDLIIANDSISSGIEDNQEENDVIIIISDEEENNKTRMEHFIGTTRPQTLILTFKRTINIVNGQEHVRDKDFLCDYFEETI</sequence>
<dbReference type="EMBL" id="CACVKT020003686">
    <property type="protein sequence ID" value="CAC5385075.1"/>
    <property type="molecule type" value="Genomic_DNA"/>
</dbReference>
<gene>
    <name evidence="1" type="ORF">MCOR_20654</name>
</gene>
<dbReference type="Proteomes" id="UP000507470">
    <property type="component" value="Unassembled WGS sequence"/>
</dbReference>